<name>A0A4S2HFH3_9PROT</name>
<dbReference type="EMBL" id="SRXV01000001">
    <property type="protein sequence ID" value="TGY94830.1"/>
    <property type="molecule type" value="Genomic_DNA"/>
</dbReference>
<dbReference type="RefSeq" id="WP_135944026.1">
    <property type="nucleotide sequence ID" value="NZ_BMEI01000001.1"/>
</dbReference>
<dbReference type="PANTHER" id="PTHR30203">
    <property type="entry name" value="OUTER MEMBRANE CATION EFFLUX PROTEIN"/>
    <property type="match status" value="1"/>
</dbReference>
<comment type="similarity">
    <text evidence="1">Belongs to the outer membrane factor (OMF) (TC 1.B.17) family.</text>
</comment>
<evidence type="ECO:0000313" key="2">
    <source>
        <dbReference type="EMBL" id="TGY94830.1"/>
    </source>
</evidence>
<gene>
    <name evidence="2" type="ORF">E5162_06100</name>
</gene>
<dbReference type="OrthoDB" id="9791261at2"/>
<dbReference type="InterPro" id="IPR003423">
    <property type="entry name" value="OMP_efflux"/>
</dbReference>
<comment type="caution">
    <text evidence="2">The sequence shown here is derived from an EMBL/GenBank/DDBJ whole genome shotgun (WGS) entry which is preliminary data.</text>
</comment>
<sequence>MSKPNDARRVSPGRWIVALLVAGAVQTGGAHARGDEPVRLSVSDALSRAVSAHPELDAQAAEIEAREGEARQAGLWSNPSIELEADEIGGDRGGLGDGETTVFLRQTIPFGGDRSRARNAGLAATRVAQQTLRQRRLDLLARTATAFVEADAAQDRAEVRQELLDLAREAADAISARVEAGRASPIENNRARVLLETARSAATRARLEANAATGELAAILGAPGLEASLGHPQPLFGFNFSEETPQGAIEANARLAVQQAEIARRAAVLRAERAGAIPDVTVGAGMRRFGASDETAYLASIEIPIPVFDRNQGNIAAAAARETVSLLEADALRRELMREFALNYGRWRRAGEHYESLRTQILPASREAYEASREAYREGELDLLNLLDVQREYFDSRIALIDARSRFAASAIDLDLVTGGRRLVALLEGAPMEDIQ</sequence>
<evidence type="ECO:0000313" key="3">
    <source>
        <dbReference type="Proteomes" id="UP000305451"/>
    </source>
</evidence>
<keyword evidence="3" id="KW-1185">Reference proteome</keyword>
<dbReference type="GO" id="GO:0015562">
    <property type="term" value="F:efflux transmembrane transporter activity"/>
    <property type="evidence" value="ECO:0007669"/>
    <property type="project" value="InterPro"/>
</dbReference>
<protein>
    <submittedName>
        <fullName evidence="2">TolC family protein</fullName>
    </submittedName>
</protein>
<dbReference type="PANTHER" id="PTHR30203:SF24">
    <property type="entry name" value="BLR4935 PROTEIN"/>
    <property type="match status" value="1"/>
</dbReference>
<dbReference type="AlphaFoldDB" id="A0A4S2HFH3"/>
<dbReference type="Proteomes" id="UP000305451">
    <property type="component" value="Unassembled WGS sequence"/>
</dbReference>
<reference evidence="2 3" key="1">
    <citation type="journal article" date="2013" name="Int. J. Syst. Evol. Microbiol.">
        <title>Marinicauda pacifica gen. nov., sp. nov., a prosthecate alphaproteobacterium of the family Hyphomonadaceae isolated from deep seawater.</title>
        <authorList>
            <person name="Zhang X.Y."/>
            <person name="Li G.W."/>
            <person name="Wang C.S."/>
            <person name="Zhang Y.J."/>
            <person name="Xu X.W."/>
            <person name="Li H."/>
            <person name="Liu A."/>
            <person name="Liu C."/>
            <person name="Xie B.B."/>
            <person name="Qin Q.L."/>
            <person name="Xu Z."/>
            <person name="Chen X.L."/>
            <person name="Zhou B.C."/>
            <person name="Zhang Y.Z."/>
        </authorList>
    </citation>
    <scope>NUCLEOTIDE SEQUENCE [LARGE SCALE GENOMIC DNA]</scope>
    <source>
        <strain evidence="2 3">P-1 km-3</strain>
    </source>
</reference>
<evidence type="ECO:0000256" key="1">
    <source>
        <dbReference type="ARBA" id="ARBA00007613"/>
    </source>
</evidence>
<dbReference type="InterPro" id="IPR010131">
    <property type="entry name" value="MdtP/NodT-like"/>
</dbReference>
<dbReference type="SUPFAM" id="SSF56954">
    <property type="entry name" value="Outer membrane efflux proteins (OEP)"/>
    <property type="match status" value="1"/>
</dbReference>
<organism evidence="2 3">
    <name type="scientific">Marinicauda pacifica</name>
    <dbReference type="NCBI Taxonomy" id="1133559"/>
    <lineage>
        <taxon>Bacteria</taxon>
        <taxon>Pseudomonadati</taxon>
        <taxon>Pseudomonadota</taxon>
        <taxon>Alphaproteobacteria</taxon>
        <taxon>Maricaulales</taxon>
        <taxon>Maricaulaceae</taxon>
        <taxon>Marinicauda</taxon>
    </lineage>
</organism>
<dbReference type="Pfam" id="PF02321">
    <property type="entry name" value="OEP"/>
    <property type="match status" value="2"/>
</dbReference>
<proteinExistence type="inferred from homology"/>
<dbReference type="Gene3D" id="1.20.1600.10">
    <property type="entry name" value="Outer membrane efflux proteins (OEP)"/>
    <property type="match status" value="1"/>
</dbReference>
<accession>A0A4S2HFH3</accession>